<dbReference type="InterPro" id="IPR050390">
    <property type="entry name" value="C5-Methyltransferase"/>
</dbReference>
<reference evidence="9" key="1">
    <citation type="submission" date="2020-06" db="EMBL/GenBank/DDBJ databases">
        <authorList>
            <person name="Li T."/>
            <person name="Hu X."/>
            <person name="Zhang T."/>
            <person name="Song X."/>
            <person name="Zhang H."/>
            <person name="Dai N."/>
            <person name="Sheng W."/>
            <person name="Hou X."/>
            <person name="Wei L."/>
        </authorList>
    </citation>
    <scope>NUCLEOTIDE SEQUENCE</scope>
    <source>
        <strain evidence="9">KEN1</strain>
        <tissue evidence="9">Leaf</tissue>
    </source>
</reference>
<keyword evidence="4" id="KW-0949">S-adenosyl-L-methionine</keyword>
<dbReference type="PANTHER" id="PTHR23068:SF25">
    <property type="entry name" value="DNA (CYTOSINE-5)-METHYLTRANSFERASE DRM2"/>
    <property type="match status" value="1"/>
</dbReference>
<dbReference type="GO" id="GO:0003677">
    <property type="term" value="F:DNA binding"/>
    <property type="evidence" value="ECO:0007669"/>
    <property type="project" value="UniProtKB-KW"/>
</dbReference>
<evidence type="ECO:0000256" key="2">
    <source>
        <dbReference type="ARBA" id="ARBA00022603"/>
    </source>
</evidence>
<protein>
    <submittedName>
        <fullName evidence="9">DNA (Cytosine-5)-methyltransferase DRM2</fullName>
    </submittedName>
</protein>
<dbReference type="GO" id="GO:0005634">
    <property type="term" value="C:nucleus"/>
    <property type="evidence" value="ECO:0007669"/>
    <property type="project" value="UniProtKB-SubCell"/>
</dbReference>
<keyword evidence="7" id="KW-0539">Nucleus</keyword>
<evidence type="ECO:0000256" key="5">
    <source>
        <dbReference type="ARBA" id="ARBA00022737"/>
    </source>
</evidence>
<comment type="subcellular location">
    <subcellularLocation>
        <location evidence="1">Nucleus</location>
    </subcellularLocation>
</comment>
<keyword evidence="3" id="KW-0808">Transferase</keyword>
<dbReference type="GO" id="GO:0003886">
    <property type="term" value="F:DNA (cytosine-5-)-methyltransferase activity"/>
    <property type="evidence" value="ECO:0007669"/>
    <property type="project" value="TreeGrafter"/>
</dbReference>
<accession>A0AAW2X9D1</accession>
<dbReference type="PROSITE" id="PS51680">
    <property type="entry name" value="SAM_MT_DRM"/>
    <property type="match status" value="1"/>
</dbReference>
<dbReference type="PANTHER" id="PTHR23068">
    <property type="entry name" value="DNA CYTOSINE-5- -METHYLTRANSFERASE 3-RELATED"/>
    <property type="match status" value="1"/>
</dbReference>
<evidence type="ECO:0000256" key="3">
    <source>
        <dbReference type="ARBA" id="ARBA00022679"/>
    </source>
</evidence>
<evidence type="ECO:0000313" key="9">
    <source>
        <dbReference type="EMBL" id="KAL0450679.1"/>
    </source>
</evidence>
<dbReference type="EMBL" id="JACGWN010000005">
    <property type="protein sequence ID" value="KAL0450679.1"/>
    <property type="molecule type" value="Genomic_DNA"/>
</dbReference>
<name>A0AAW2X9D1_9LAMI</name>
<dbReference type="InterPro" id="IPR029063">
    <property type="entry name" value="SAM-dependent_MTases_sf"/>
</dbReference>
<evidence type="ECO:0000256" key="7">
    <source>
        <dbReference type="ARBA" id="ARBA00023242"/>
    </source>
</evidence>
<feature type="domain" description="SAM-dependent MTase DRM-type" evidence="8">
    <location>
        <begin position="1"/>
        <end position="52"/>
    </location>
</feature>
<sequence>VDTVAYHLSVLKEIFPNGLNLLSLFSGIGGGEVALHRLGIKLKNVVSHESLK</sequence>
<dbReference type="AlphaFoldDB" id="A0AAW2X9D1"/>
<reference evidence="9" key="2">
    <citation type="journal article" date="2024" name="Plant">
        <title>Genomic evolution and insights into agronomic trait innovations of Sesamum species.</title>
        <authorList>
            <person name="Miao H."/>
            <person name="Wang L."/>
            <person name="Qu L."/>
            <person name="Liu H."/>
            <person name="Sun Y."/>
            <person name="Le M."/>
            <person name="Wang Q."/>
            <person name="Wei S."/>
            <person name="Zheng Y."/>
            <person name="Lin W."/>
            <person name="Duan Y."/>
            <person name="Cao H."/>
            <person name="Xiong S."/>
            <person name="Wang X."/>
            <person name="Wei L."/>
            <person name="Li C."/>
            <person name="Ma Q."/>
            <person name="Ju M."/>
            <person name="Zhao R."/>
            <person name="Li G."/>
            <person name="Mu C."/>
            <person name="Tian Q."/>
            <person name="Mei H."/>
            <person name="Zhang T."/>
            <person name="Gao T."/>
            <person name="Zhang H."/>
        </authorList>
    </citation>
    <scope>NUCLEOTIDE SEQUENCE</scope>
    <source>
        <strain evidence="9">KEN1</strain>
    </source>
</reference>
<evidence type="ECO:0000256" key="1">
    <source>
        <dbReference type="ARBA" id="ARBA00004123"/>
    </source>
</evidence>
<gene>
    <name evidence="9" type="ORF">Slati_1624300</name>
</gene>
<organism evidence="9">
    <name type="scientific">Sesamum latifolium</name>
    <dbReference type="NCBI Taxonomy" id="2727402"/>
    <lineage>
        <taxon>Eukaryota</taxon>
        <taxon>Viridiplantae</taxon>
        <taxon>Streptophyta</taxon>
        <taxon>Embryophyta</taxon>
        <taxon>Tracheophyta</taxon>
        <taxon>Spermatophyta</taxon>
        <taxon>Magnoliopsida</taxon>
        <taxon>eudicotyledons</taxon>
        <taxon>Gunneridae</taxon>
        <taxon>Pentapetalae</taxon>
        <taxon>asterids</taxon>
        <taxon>lamiids</taxon>
        <taxon>Lamiales</taxon>
        <taxon>Pedaliaceae</taxon>
        <taxon>Sesamum</taxon>
    </lineage>
</organism>
<proteinExistence type="predicted"/>
<keyword evidence="6" id="KW-0238">DNA-binding</keyword>
<feature type="non-terminal residue" evidence="9">
    <location>
        <position position="1"/>
    </location>
</feature>
<keyword evidence="2" id="KW-0489">Methyltransferase</keyword>
<dbReference type="Gene3D" id="3.40.50.150">
    <property type="entry name" value="Vaccinia Virus protein VP39"/>
    <property type="match status" value="1"/>
</dbReference>
<evidence type="ECO:0000259" key="8">
    <source>
        <dbReference type="PROSITE" id="PS51680"/>
    </source>
</evidence>
<comment type="caution">
    <text evidence="9">The sequence shown here is derived from an EMBL/GenBank/DDBJ whole genome shotgun (WGS) entry which is preliminary data.</text>
</comment>
<evidence type="ECO:0000256" key="6">
    <source>
        <dbReference type="ARBA" id="ARBA00023125"/>
    </source>
</evidence>
<dbReference type="GO" id="GO:0032259">
    <property type="term" value="P:methylation"/>
    <property type="evidence" value="ECO:0007669"/>
    <property type="project" value="UniProtKB-KW"/>
</dbReference>
<evidence type="ECO:0000256" key="4">
    <source>
        <dbReference type="ARBA" id="ARBA00022691"/>
    </source>
</evidence>
<dbReference type="InterPro" id="IPR030380">
    <property type="entry name" value="SAM_MeTfrase_DRM"/>
</dbReference>
<keyword evidence="5" id="KW-0677">Repeat</keyword>